<keyword evidence="1" id="KW-0812">Transmembrane</keyword>
<gene>
    <name evidence="2" type="ORF">NEH16_12785</name>
</gene>
<evidence type="ECO:0000256" key="1">
    <source>
        <dbReference type="SAM" id="Phobius"/>
    </source>
</evidence>
<dbReference type="Proteomes" id="UP001164963">
    <property type="component" value="Chromosome"/>
</dbReference>
<evidence type="ECO:0000313" key="3">
    <source>
        <dbReference type="Proteomes" id="UP001164963"/>
    </source>
</evidence>
<protein>
    <recommendedName>
        <fullName evidence="4">Integral membrane protein</fullName>
    </recommendedName>
</protein>
<feature type="transmembrane region" description="Helical" evidence="1">
    <location>
        <begin position="83"/>
        <end position="100"/>
    </location>
</feature>
<accession>A0ABY6PRY0</accession>
<proteinExistence type="predicted"/>
<evidence type="ECO:0008006" key="4">
    <source>
        <dbReference type="Google" id="ProtNLM"/>
    </source>
</evidence>
<keyword evidence="1" id="KW-1133">Transmembrane helix</keyword>
<evidence type="ECO:0000313" key="2">
    <source>
        <dbReference type="EMBL" id="UZK54896.1"/>
    </source>
</evidence>
<keyword evidence="1" id="KW-0472">Membrane</keyword>
<sequence length="116" mass="11556">METAHPTPRREALTGTAGLLTALLGALAGLAIWLPYGRRGLFGAFEGETNPEVLLLGLPLLAGGGALTALAAFTAVRGRWRTALGLTAAVAGLAALGYSLDALAGPQAASDCGTPC</sequence>
<keyword evidence="3" id="KW-1185">Reference proteome</keyword>
<dbReference type="EMBL" id="CP098740">
    <property type="protein sequence ID" value="UZK54896.1"/>
    <property type="molecule type" value="Genomic_DNA"/>
</dbReference>
<reference evidence="2" key="1">
    <citation type="journal article" date="2022" name="Front. Microbiol.">
        <title>Mirubactin C rescues the lethal effect of cell wall biosynthesis mutations in Bacillus subtilis.</title>
        <authorList>
            <person name="Kepplinger B."/>
            <person name="Wen X."/>
            <person name="Tyler A.R."/>
            <person name="Kim B.Y."/>
            <person name="Brown J."/>
            <person name="Banks P."/>
            <person name="Dashti Y."/>
            <person name="Mackenzie E.S."/>
            <person name="Wills C."/>
            <person name="Kawai Y."/>
            <person name="Waldron K.J."/>
            <person name="Allenby N.E.E."/>
            <person name="Wu L.J."/>
            <person name="Hall M.J."/>
            <person name="Errington J."/>
        </authorList>
    </citation>
    <scope>NUCLEOTIDE SEQUENCE</scope>
    <source>
        <strain evidence="2">MDA8-470</strain>
    </source>
</reference>
<feature type="transmembrane region" description="Helical" evidence="1">
    <location>
        <begin position="12"/>
        <end position="34"/>
    </location>
</feature>
<feature type="transmembrane region" description="Helical" evidence="1">
    <location>
        <begin position="54"/>
        <end position="76"/>
    </location>
</feature>
<dbReference type="RefSeq" id="WP_265542140.1">
    <property type="nucleotide sequence ID" value="NZ_CP098740.1"/>
</dbReference>
<name>A0ABY6PRY0_9ACTN</name>
<organism evidence="2 3">
    <name type="scientific">Streptomyces drozdowiczii</name>
    <dbReference type="NCBI Taxonomy" id="202862"/>
    <lineage>
        <taxon>Bacteria</taxon>
        <taxon>Bacillati</taxon>
        <taxon>Actinomycetota</taxon>
        <taxon>Actinomycetes</taxon>
        <taxon>Kitasatosporales</taxon>
        <taxon>Streptomycetaceae</taxon>
        <taxon>Streptomyces</taxon>
    </lineage>
</organism>